<comment type="caution">
    <text evidence="2">The sequence shown here is derived from an EMBL/GenBank/DDBJ whole genome shotgun (WGS) entry which is preliminary data.</text>
</comment>
<evidence type="ECO:0000313" key="2">
    <source>
        <dbReference type="EMBL" id="CEG18806.1"/>
    </source>
</evidence>
<dbReference type="EMBL" id="CCXZ01000187">
    <property type="protein sequence ID" value="CEG18806.1"/>
    <property type="molecule type" value="Genomic_DNA"/>
</dbReference>
<accession>A0A0U5FRE4</accession>
<gene>
    <name evidence="2" type="ORF">XAC3562_890128</name>
</gene>
<keyword evidence="3" id="KW-1185">Reference proteome</keyword>
<organism evidence="2 3">
    <name type="scientific">Xanthomonas citri pv. citri</name>
    <dbReference type="NCBI Taxonomy" id="611301"/>
    <lineage>
        <taxon>Bacteria</taxon>
        <taxon>Pseudomonadati</taxon>
        <taxon>Pseudomonadota</taxon>
        <taxon>Gammaproteobacteria</taxon>
        <taxon>Lysobacterales</taxon>
        <taxon>Lysobacteraceae</taxon>
        <taxon>Xanthomonas</taxon>
    </lineage>
</organism>
<name>A0A0U5FRE4_XANCI</name>
<dbReference type="Proteomes" id="UP000052230">
    <property type="component" value="Unassembled WGS sequence"/>
</dbReference>
<dbReference type="AlphaFoldDB" id="A0A0U5FRE4"/>
<sequence length="121" mass="12515">MALVQRCIGLRPVGRINKSSPVERAVSSSLAGHAMNPFLRLNGGIHAANGAASVGEHHASQFAGCLLKNEDFASHGLLVTSSEAISSSAANAQITSSRSDRCTHPPQRQLASPSAAGAFIR</sequence>
<feature type="region of interest" description="Disordered" evidence="1">
    <location>
        <begin position="89"/>
        <end position="121"/>
    </location>
</feature>
<evidence type="ECO:0000256" key="1">
    <source>
        <dbReference type="SAM" id="MobiDB-lite"/>
    </source>
</evidence>
<proteinExistence type="predicted"/>
<evidence type="ECO:0000313" key="3">
    <source>
        <dbReference type="Proteomes" id="UP000052230"/>
    </source>
</evidence>
<protein>
    <submittedName>
        <fullName evidence="2">Uncharacterized protein</fullName>
    </submittedName>
</protein>
<reference evidence="2 3" key="1">
    <citation type="submission" date="2014-09" db="EMBL/GenBank/DDBJ databases">
        <authorList>
            <person name="Regsiter A."/>
        </authorList>
    </citation>
    <scope>NUCLEOTIDE SEQUENCE [LARGE SCALE GENOMIC DNA]</scope>
</reference>